<proteinExistence type="predicted"/>
<dbReference type="RefSeq" id="WP_200191777.1">
    <property type="nucleotide sequence ID" value="NZ_JAENHM010000025.1"/>
</dbReference>
<gene>
    <name evidence="1" type="ORF">JHL17_07890</name>
</gene>
<dbReference type="EMBL" id="JAENHM010000025">
    <property type="protein sequence ID" value="MBK1837332.1"/>
    <property type="molecule type" value="Genomic_DNA"/>
</dbReference>
<dbReference type="Proteomes" id="UP000652760">
    <property type="component" value="Unassembled WGS sequence"/>
</dbReference>
<evidence type="ECO:0000313" key="2">
    <source>
        <dbReference type="Proteomes" id="UP000652760"/>
    </source>
</evidence>
<name>A0ABS1F1Y4_9PROT</name>
<comment type="caution">
    <text evidence="1">The sequence shown here is derived from an EMBL/GenBank/DDBJ whole genome shotgun (WGS) entry which is preliminary data.</text>
</comment>
<sequence>MAIDTEKWARKVVLLEHDLVAQVKKYQFRNEFESESDAICLLVNAGLDAVSTKAPADAGA</sequence>
<organism evidence="1 2">
    <name type="scientific">Azospirillum endophyticum</name>
    <dbReference type="NCBI Taxonomy" id="2800326"/>
    <lineage>
        <taxon>Bacteria</taxon>
        <taxon>Pseudomonadati</taxon>
        <taxon>Pseudomonadota</taxon>
        <taxon>Alphaproteobacteria</taxon>
        <taxon>Rhodospirillales</taxon>
        <taxon>Azospirillaceae</taxon>
        <taxon>Azospirillum</taxon>
    </lineage>
</organism>
<evidence type="ECO:0000313" key="1">
    <source>
        <dbReference type="EMBL" id="MBK1837332.1"/>
    </source>
</evidence>
<protein>
    <submittedName>
        <fullName evidence="1">Uncharacterized protein</fullName>
    </submittedName>
</protein>
<reference evidence="2" key="1">
    <citation type="submission" date="2021-01" db="EMBL/GenBank/DDBJ databases">
        <title>Genome public.</title>
        <authorList>
            <person name="Liu C."/>
            <person name="Sun Q."/>
        </authorList>
    </citation>
    <scope>NUCLEOTIDE SEQUENCE [LARGE SCALE GENOMIC DNA]</scope>
    <source>
        <strain evidence="2">YIM B02556</strain>
    </source>
</reference>
<keyword evidence="2" id="KW-1185">Reference proteome</keyword>
<accession>A0ABS1F1Y4</accession>